<name>A0A5C6YQA2_9FLAO</name>
<reference evidence="2 3" key="1">
    <citation type="submission" date="2019-08" db="EMBL/GenBank/DDBJ databases">
        <title>Genome of Aequorivita lipolytica Y10-2 (type strain).</title>
        <authorList>
            <person name="Bowman J.P."/>
        </authorList>
    </citation>
    <scope>NUCLEOTIDE SEQUENCE [LARGE SCALE GENOMIC DNA]</scope>
    <source>
        <strain evidence="2 3">Y10-2</strain>
    </source>
</reference>
<feature type="transmembrane region" description="Helical" evidence="1">
    <location>
        <begin position="80"/>
        <end position="101"/>
    </location>
</feature>
<feature type="transmembrane region" description="Helical" evidence="1">
    <location>
        <begin position="7"/>
        <end position="27"/>
    </location>
</feature>
<feature type="transmembrane region" description="Helical" evidence="1">
    <location>
        <begin position="108"/>
        <end position="125"/>
    </location>
</feature>
<feature type="transmembrane region" description="Helical" evidence="1">
    <location>
        <begin position="174"/>
        <end position="195"/>
    </location>
</feature>
<keyword evidence="1" id="KW-0472">Membrane</keyword>
<evidence type="ECO:0000256" key="1">
    <source>
        <dbReference type="SAM" id="Phobius"/>
    </source>
</evidence>
<keyword evidence="1" id="KW-0812">Transmembrane</keyword>
<keyword evidence="3" id="KW-1185">Reference proteome</keyword>
<dbReference type="EMBL" id="VORU01000004">
    <property type="protein sequence ID" value="TXD69537.1"/>
    <property type="molecule type" value="Genomic_DNA"/>
</dbReference>
<comment type="caution">
    <text evidence="2">The sequence shown here is derived from an EMBL/GenBank/DDBJ whole genome shotgun (WGS) entry which is preliminary data.</text>
</comment>
<gene>
    <name evidence="2" type="ORF">ESV24_06785</name>
</gene>
<sequence>MKKAGIIMIIGSLLLLGLFKFPLWNIMLGAPQYPDPLGMNIYIQGIQGVQEFDIQNINGLNHYIGMRTIPKAEDMWEFEVFPLVIGIMVGLGVIIGLLGFFGKVSYKWFLGWFILMSVLGIMGMYDFNQWLIDYGTNLDPRAIMKLENLDGTPMSYKPPLLGYQKMLNFDVDSWPATGAYMIFVGMMLTVVAFFVGKYEHNKIKKSNI</sequence>
<dbReference type="AlphaFoldDB" id="A0A5C6YQA2"/>
<dbReference type="Proteomes" id="UP000321945">
    <property type="component" value="Unassembled WGS sequence"/>
</dbReference>
<keyword evidence="1" id="KW-1133">Transmembrane helix</keyword>
<evidence type="ECO:0000313" key="3">
    <source>
        <dbReference type="Proteomes" id="UP000321945"/>
    </source>
</evidence>
<evidence type="ECO:0000313" key="2">
    <source>
        <dbReference type="EMBL" id="TXD69537.1"/>
    </source>
</evidence>
<organism evidence="2 3">
    <name type="scientific">Aequorivita lipolytica</name>
    <dbReference type="NCBI Taxonomy" id="153267"/>
    <lineage>
        <taxon>Bacteria</taxon>
        <taxon>Pseudomonadati</taxon>
        <taxon>Bacteroidota</taxon>
        <taxon>Flavobacteriia</taxon>
        <taxon>Flavobacteriales</taxon>
        <taxon>Flavobacteriaceae</taxon>
        <taxon>Aequorivita</taxon>
    </lineage>
</organism>
<proteinExistence type="predicted"/>
<protein>
    <submittedName>
        <fullName evidence="2">Uncharacterized protein</fullName>
    </submittedName>
</protein>
<dbReference type="OrthoDB" id="9809859at2"/>
<dbReference type="RefSeq" id="WP_111815634.1">
    <property type="nucleotide sequence ID" value="NZ_CBCRZQ010000004.1"/>
</dbReference>
<accession>A0A5C6YQA2</accession>